<reference evidence="2" key="1">
    <citation type="journal article" date="2014" name="Genome Biol. Evol.">
        <title>Pangenome evidence for extensive interdomain horizontal transfer affecting lineage core and shell genes in uncultured planktonic thaumarchaeota and euryarchaeota.</title>
        <authorList>
            <person name="Deschamps P."/>
            <person name="Zivanovic Y."/>
            <person name="Moreira D."/>
            <person name="Rodriguez-Valera F."/>
            <person name="Lopez-Garcia P."/>
        </authorList>
    </citation>
    <scope>NUCLEOTIDE SEQUENCE</scope>
</reference>
<accession>A0A075I3D6</accession>
<evidence type="ECO:0008006" key="3">
    <source>
        <dbReference type="Google" id="ProtNLM"/>
    </source>
</evidence>
<dbReference type="EMBL" id="KF901224">
    <property type="protein sequence ID" value="AIF23226.1"/>
    <property type="molecule type" value="Genomic_DNA"/>
</dbReference>
<protein>
    <recommendedName>
        <fullName evidence="3">PEFG-CTERM sorting domain-containing protein</fullName>
    </recommendedName>
</protein>
<dbReference type="InterPro" id="IPR027560">
    <property type="entry name" value="PEFG-CTERM"/>
</dbReference>
<dbReference type="NCBIfam" id="TIGR04296">
    <property type="entry name" value="PEFG-CTERM"/>
    <property type="match status" value="1"/>
</dbReference>
<evidence type="ECO:0000256" key="1">
    <source>
        <dbReference type="SAM" id="Phobius"/>
    </source>
</evidence>
<keyword evidence="1" id="KW-1133">Transmembrane helix</keyword>
<dbReference type="AlphaFoldDB" id="A0A075I3D6"/>
<name>A0A075I3D6_9ARCH</name>
<organism evidence="2">
    <name type="scientific">uncultured marine thaumarchaeote SAT1000_13_G01</name>
    <dbReference type="NCBI Taxonomy" id="1456382"/>
    <lineage>
        <taxon>Archaea</taxon>
        <taxon>Nitrososphaerota</taxon>
        <taxon>environmental samples</taxon>
    </lineage>
</organism>
<sequence>MIYTQKLIFASTTIALLIIIPAFASGEVYIPDHEYVGFYDHDGIYTVIGGVKNNEMYPVIPTITVNVNDDGNIFSYDYKFSSVMPAQMLPLKLKLPEITSENPVLEPPQVSYTRTEYKFEGGYVLYDNSLILHDDGRMTGMIKNGGDKTFLNFRVYALIKDQNENILDVASSQQFGIMHPGETLEFEMIPDSKIVNEIDLYSCFAFGDDGVLPLNADRNGEQYTFRYESGTWFKDGSFNSESTDLKMYALNSFSAELNASFEFPQSSIHEDFEVYLDGTGWDGQAYYQTDDKVTNLQSLDELGNWHVYFTVPGFYQGDVTVKGFHEPDGTVEVPEELDLGQMIYTEVTNGEVTSVIAKTAENSLVISLKTTEDGMLSFTTSDFLIKPFDDGNFFVLVDGEEIDSATYENKILTIPYIAQTEKIEVYGSYVIPEFGTIAIIVLAVAVVSIIVLSRKNSISYSLSNV</sequence>
<keyword evidence="1" id="KW-0812">Transmembrane</keyword>
<proteinExistence type="predicted"/>
<keyword evidence="1" id="KW-0472">Membrane</keyword>
<feature type="transmembrane region" description="Helical" evidence="1">
    <location>
        <begin position="429"/>
        <end position="452"/>
    </location>
</feature>
<evidence type="ECO:0000313" key="2">
    <source>
        <dbReference type="EMBL" id="AIF23226.1"/>
    </source>
</evidence>